<gene>
    <name evidence="2" type="ORF">UU72_C0022G0009</name>
</gene>
<dbReference type="PANTHER" id="PTHR36851:SF1">
    <property type="entry name" value="GLYCO_TRANS_2-LIKE DOMAIN-CONTAINING PROTEIN"/>
    <property type="match status" value="1"/>
</dbReference>
<dbReference type="EMBL" id="LCBS01000022">
    <property type="protein sequence ID" value="KKS16422.1"/>
    <property type="molecule type" value="Genomic_DNA"/>
</dbReference>
<dbReference type="SUPFAM" id="SSF53448">
    <property type="entry name" value="Nucleotide-diphospho-sugar transferases"/>
    <property type="match status" value="1"/>
</dbReference>
<feature type="transmembrane region" description="Helical" evidence="1">
    <location>
        <begin position="33"/>
        <end position="56"/>
    </location>
</feature>
<feature type="transmembrane region" description="Helical" evidence="1">
    <location>
        <begin position="399"/>
        <end position="418"/>
    </location>
</feature>
<dbReference type="InterPro" id="IPR029044">
    <property type="entry name" value="Nucleotide-diphossugar_trans"/>
</dbReference>
<comment type="caution">
    <text evidence="2">The sequence shown here is derived from an EMBL/GenBank/DDBJ whole genome shotgun (WGS) entry which is preliminary data.</text>
</comment>
<protein>
    <submittedName>
        <fullName evidence="2">Uncharacterized protein</fullName>
    </submittedName>
</protein>
<keyword evidence="1" id="KW-0472">Membrane</keyword>
<feature type="transmembrane region" description="Helical" evidence="1">
    <location>
        <begin position="430"/>
        <end position="451"/>
    </location>
</feature>
<evidence type="ECO:0000313" key="3">
    <source>
        <dbReference type="Proteomes" id="UP000034163"/>
    </source>
</evidence>
<dbReference type="Proteomes" id="UP000034163">
    <property type="component" value="Unassembled WGS sequence"/>
</dbReference>
<feature type="transmembrane region" description="Helical" evidence="1">
    <location>
        <begin position="471"/>
        <end position="492"/>
    </location>
</feature>
<reference evidence="2 3" key="1">
    <citation type="journal article" date="2015" name="Nature">
        <title>rRNA introns, odd ribosomes, and small enigmatic genomes across a large radiation of phyla.</title>
        <authorList>
            <person name="Brown C.T."/>
            <person name="Hug L.A."/>
            <person name="Thomas B.C."/>
            <person name="Sharon I."/>
            <person name="Castelle C.J."/>
            <person name="Singh A."/>
            <person name="Wilkins M.J."/>
            <person name="Williams K.H."/>
            <person name="Banfield J.F."/>
        </authorList>
    </citation>
    <scope>NUCLEOTIDE SEQUENCE [LARGE SCALE GENOMIC DNA]</scope>
</reference>
<organism evidence="2 3">
    <name type="scientific">candidate division WWE3 bacterium GW2011_GWB1_41_6</name>
    <dbReference type="NCBI Taxonomy" id="1619112"/>
    <lineage>
        <taxon>Bacteria</taxon>
        <taxon>Katanobacteria</taxon>
    </lineage>
</organism>
<name>A0A0G0WWA8_UNCKA</name>
<feature type="transmembrane region" description="Helical" evidence="1">
    <location>
        <begin position="359"/>
        <end position="379"/>
    </location>
</feature>
<dbReference type="AlphaFoldDB" id="A0A0G0WWA8"/>
<keyword evidence="1" id="KW-1133">Transmembrane helix</keyword>
<evidence type="ECO:0000256" key="1">
    <source>
        <dbReference type="SAM" id="Phobius"/>
    </source>
</evidence>
<sequence length="514" mass="59015">MIAFILSRYEKQVYRTLEVIPGILTWSLLLSPIWLGLLFPSAIVYLLTFLCVYWAYSGFKYTIGMVLGYFKYKSELKEDWLAHVKELDYSGLPDPGTLPTSEEGIRHILLIPAYNEPYLILKDSIDSILNQTYPTSQILVVYTVEEKFAERVTADIRKAFDGRESRLAGLSVYVHPSGIPGEAVGAGAANRTWGAKHAVDELQRLGAVIKNYIFSTIDADHILNPQYLSRLTHLYLTSDKRNNRFFSTAVHLFDNNYWQVPTPMRIEAACITLGAMSDWIVSDMAIKDTFSAYSSSLQTLIDADFWDVSLGIDDTVFYWRAFFVRNGDFVGTPHFIPYSADAVEGSSYWNSYRSLYKQLLRWGWGVIVFPLSMKGFMTNKLIPLKYKIMWTLEQFKKKVLLVSIVFLITFGFTILTFVNTDVKQTNFAYSLPFIMSFILTCTLVFLVPGTIVRFKMTTPIPAGWPFWRKVLAFFEGPLIIINLLTFSFFPFIEAQTRMLFGKKMKDLYYTPKVR</sequence>
<evidence type="ECO:0000313" key="2">
    <source>
        <dbReference type="EMBL" id="KKS16422.1"/>
    </source>
</evidence>
<keyword evidence="1" id="KW-0812">Transmembrane</keyword>
<dbReference type="Gene3D" id="3.90.550.10">
    <property type="entry name" value="Spore Coat Polysaccharide Biosynthesis Protein SpsA, Chain A"/>
    <property type="match status" value="1"/>
</dbReference>
<proteinExistence type="predicted"/>
<accession>A0A0G0WWA8</accession>
<dbReference type="PANTHER" id="PTHR36851">
    <property type="entry name" value="UNNAMED PRODUCT"/>
    <property type="match status" value="1"/>
</dbReference>